<dbReference type="AlphaFoldDB" id="A0A6J6UYH9"/>
<reference evidence="1" key="1">
    <citation type="submission" date="2020-05" db="EMBL/GenBank/DDBJ databases">
        <authorList>
            <person name="Chiriac C."/>
            <person name="Salcher M."/>
            <person name="Ghai R."/>
            <person name="Kavagutti S V."/>
        </authorList>
    </citation>
    <scope>NUCLEOTIDE SEQUENCE</scope>
</reference>
<proteinExistence type="inferred from homology"/>
<name>A0A6J6UYH9_9ZZZZ</name>
<dbReference type="PANTHER" id="PTHR33383">
    <property type="entry name" value="MEMBRANE PROTEIN INSERTION EFFICIENCY FACTOR-RELATED"/>
    <property type="match status" value="1"/>
</dbReference>
<organism evidence="1">
    <name type="scientific">freshwater metagenome</name>
    <dbReference type="NCBI Taxonomy" id="449393"/>
    <lineage>
        <taxon>unclassified sequences</taxon>
        <taxon>metagenomes</taxon>
        <taxon>ecological metagenomes</taxon>
    </lineage>
</organism>
<dbReference type="InterPro" id="IPR002696">
    <property type="entry name" value="Membr_insert_effic_factor_YidD"/>
</dbReference>
<sequence>MSQTACSDHDHFTKPQGLMLKAISFYQVAREGRPSPCRFYPSCSHYAVEAIETHGSVRGLWLTIRRLIRCRPFGPSGVDQVPAPRGAA</sequence>
<protein>
    <submittedName>
        <fullName evidence="1">Unannotated protein</fullName>
    </submittedName>
</protein>
<accession>A0A6J6UYH9</accession>
<gene>
    <name evidence="1" type="ORF">UFOPK2870_00949</name>
</gene>
<dbReference type="HAMAP" id="MF_00386">
    <property type="entry name" value="UPF0161_YidD"/>
    <property type="match status" value="1"/>
</dbReference>
<dbReference type="EMBL" id="CAEZZL010000077">
    <property type="protein sequence ID" value="CAB4764941.1"/>
    <property type="molecule type" value="Genomic_DNA"/>
</dbReference>
<dbReference type="SMART" id="SM01234">
    <property type="entry name" value="Haemolytic"/>
    <property type="match status" value="1"/>
</dbReference>
<evidence type="ECO:0000313" key="1">
    <source>
        <dbReference type="EMBL" id="CAB4764941.1"/>
    </source>
</evidence>
<dbReference type="PANTHER" id="PTHR33383:SF1">
    <property type="entry name" value="MEMBRANE PROTEIN INSERTION EFFICIENCY FACTOR-RELATED"/>
    <property type="match status" value="1"/>
</dbReference>
<dbReference type="NCBIfam" id="TIGR00278">
    <property type="entry name" value="membrane protein insertion efficiency factor YidD"/>
    <property type="match status" value="1"/>
</dbReference>
<dbReference type="Pfam" id="PF01809">
    <property type="entry name" value="YidD"/>
    <property type="match status" value="1"/>
</dbReference>